<dbReference type="EMBL" id="FNKX01000001">
    <property type="protein sequence ID" value="SDR22786.1"/>
    <property type="molecule type" value="Genomic_DNA"/>
</dbReference>
<dbReference type="Proteomes" id="UP000199365">
    <property type="component" value="Unassembled WGS sequence"/>
</dbReference>
<evidence type="ECO:0000313" key="2">
    <source>
        <dbReference type="Proteomes" id="UP000199365"/>
    </source>
</evidence>
<name>A0A1H1HCM4_9BURK</name>
<evidence type="ECO:0000313" key="1">
    <source>
        <dbReference type="EMBL" id="SDR22786.1"/>
    </source>
</evidence>
<sequence>MDALGEMTQAAGAREHISPRQGDAVVRSFIEGQPIPTIGLHGLPAFPPSLI</sequence>
<accession>A0A1H1HCM4</accession>
<reference evidence="2" key="1">
    <citation type="submission" date="2016-10" db="EMBL/GenBank/DDBJ databases">
        <authorList>
            <person name="Varghese N."/>
            <person name="Submissions S."/>
        </authorList>
    </citation>
    <scope>NUCLEOTIDE SEQUENCE [LARGE SCALE GENOMIC DNA]</scope>
    <source>
        <strain evidence="2">DUS833</strain>
    </source>
</reference>
<dbReference type="AlphaFoldDB" id="A0A1H1HCM4"/>
<gene>
    <name evidence="1" type="ORF">SAMN05445850_3425</name>
</gene>
<dbReference type="STRING" id="157910.SAMN05445850_3425"/>
<proteinExistence type="predicted"/>
<keyword evidence="2" id="KW-1185">Reference proteome</keyword>
<organism evidence="1 2">
    <name type="scientific">Paraburkholderia tuberum</name>
    <dbReference type="NCBI Taxonomy" id="157910"/>
    <lineage>
        <taxon>Bacteria</taxon>
        <taxon>Pseudomonadati</taxon>
        <taxon>Pseudomonadota</taxon>
        <taxon>Betaproteobacteria</taxon>
        <taxon>Burkholderiales</taxon>
        <taxon>Burkholderiaceae</taxon>
        <taxon>Paraburkholderia</taxon>
    </lineage>
</organism>
<protein>
    <submittedName>
        <fullName evidence="1">Uncharacterized protein</fullName>
    </submittedName>
</protein>